<dbReference type="Gene3D" id="3.20.20.70">
    <property type="entry name" value="Aldolase class I"/>
    <property type="match status" value="1"/>
</dbReference>
<evidence type="ECO:0000256" key="2">
    <source>
        <dbReference type="ARBA" id="ARBA00023002"/>
    </source>
</evidence>
<feature type="domain" description="NADH:flavin oxidoreductase/NADH oxidase N-terminal" evidence="3">
    <location>
        <begin position="14"/>
        <end position="352"/>
    </location>
</feature>
<organism evidence="4 5">
    <name type="scientific">Lentibacillus persicus</name>
    <dbReference type="NCBI Taxonomy" id="640948"/>
    <lineage>
        <taxon>Bacteria</taxon>
        <taxon>Bacillati</taxon>
        <taxon>Bacillota</taxon>
        <taxon>Bacilli</taxon>
        <taxon>Bacillales</taxon>
        <taxon>Bacillaceae</taxon>
        <taxon>Lentibacillus</taxon>
    </lineage>
</organism>
<dbReference type="Proteomes" id="UP000199474">
    <property type="component" value="Unassembled WGS sequence"/>
</dbReference>
<dbReference type="PANTHER" id="PTHR43656:SF2">
    <property type="entry name" value="BINDING OXIDOREDUCTASE, PUTATIVE (AFU_ORTHOLOGUE AFUA_2G08260)-RELATED"/>
    <property type="match status" value="1"/>
</dbReference>
<name>A0A1I1S3F9_9BACI</name>
<dbReference type="InterPro" id="IPR001155">
    <property type="entry name" value="OxRdtase_FMN_N"/>
</dbReference>
<dbReference type="CDD" id="cd04735">
    <property type="entry name" value="OYE_like_4_FMN"/>
    <property type="match status" value="1"/>
</dbReference>
<sequence>MITIQMKTTEQYKSLFKTISLPNGIELDNRFVLSPMITNSSTTEGYVTEEDLAYAERRARSAPLQITGAAYIEEYGQLFEYGFSIDDDRSIEGLKHLAQAMKKDGAKAIIQLTHAGRFSKISLRDFGVVYGPSEMHLRTPVEHTVLPMSTRKIRHVITQYADATRRAIKAGFDGVEISSAQRLLIQTFLSTFSNQRADEYGPQTLDNRSRFGIEVMKAVQNVIDEEAPADFILGFRGTPEETRGNDIGYSVEDFLYFMDEILKVANIHYLATASWGKNIYKQTIRQGKFKGEFMNQVVYDHLAGRLPVMATGGINSPEKARDALEFSDMVGMSSPFVTEPDFVIKLEEGREHEIDLGFSPEELADLAIPEGAFKDIVELMDIGGSLSEEARQELRRLYK</sequence>
<evidence type="ECO:0000313" key="4">
    <source>
        <dbReference type="EMBL" id="SFD41134.1"/>
    </source>
</evidence>
<dbReference type="PANTHER" id="PTHR43656">
    <property type="entry name" value="BINDING OXIDOREDUCTASE, PUTATIVE (AFU_ORTHOLOGUE AFUA_2G08260)-RELATED"/>
    <property type="match status" value="1"/>
</dbReference>
<dbReference type="SUPFAM" id="SSF51395">
    <property type="entry name" value="FMN-linked oxidoreductases"/>
    <property type="match status" value="1"/>
</dbReference>
<keyword evidence="5" id="KW-1185">Reference proteome</keyword>
<dbReference type="STRING" id="640948.SAMN05216238_101219"/>
<dbReference type="EMBL" id="FOMR01000001">
    <property type="protein sequence ID" value="SFD41134.1"/>
    <property type="molecule type" value="Genomic_DNA"/>
</dbReference>
<dbReference type="InterPro" id="IPR051799">
    <property type="entry name" value="NADH_flavin_oxidoreductase"/>
</dbReference>
<evidence type="ECO:0000313" key="5">
    <source>
        <dbReference type="Proteomes" id="UP000199474"/>
    </source>
</evidence>
<dbReference type="GO" id="GO:0016491">
    <property type="term" value="F:oxidoreductase activity"/>
    <property type="evidence" value="ECO:0007669"/>
    <property type="project" value="UniProtKB-KW"/>
</dbReference>
<keyword evidence="2" id="KW-0560">Oxidoreductase</keyword>
<dbReference type="AlphaFoldDB" id="A0A1I1S3F9"/>
<dbReference type="Pfam" id="PF00724">
    <property type="entry name" value="Oxidored_FMN"/>
    <property type="match status" value="1"/>
</dbReference>
<dbReference type="InterPro" id="IPR013785">
    <property type="entry name" value="Aldolase_TIM"/>
</dbReference>
<protein>
    <submittedName>
        <fullName evidence="4">2,4-dienoyl-CoA reductase</fullName>
    </submittedName>
</protein>
<keyword evidence="1" id="KW-0285">Flavoprotein</keyword>
<evidence type="ECO:0000256" key="1">
    <source>
        <dbReference type="ARBA" id="ARBA00022630"/>
    </source>
</evidence>
<gene>
    <name evidence="4" type="ORF">SAMN05216238_101219</name>
</gene>
<reference evidence="5" key="1">
    <citation type="submission" date="2016-10" db="EMBL/GenBank/DDBJ databases">
        <authorList>
            <person name="Varghese N."/>
            <person name="Submissions S."/>
        </authorList>
    </citation>
    <scope>NUCLEOTIDE SEQUENCE [LARGE SCALE GENOMIC DNA]</scope>
    <source>
        <strain evidence="5">DSM 22530</strain>
    </source>
</reference>
<accession>A0A1I1S3F9</accession>
<dbReference type="GO" id="GO:0010181">
    <property type="term" value="F:FMN binding"/>
    <property type="evidence" value="ECO:0007669"/>
    <property type="project" value="InterPro"/>
</dbReference>
<proteinExistence type="predicted"/>
<evidence type="ECO:0000259" key="3">
    <source>
        <dbReference type="Pfam" id="PF00724"/>
    </source>
</evidence>